<evidence type="ECO:0000256" key="1">
    <source>
        <dbReference type="SAM" id="MobiDB-lite"/>
    </source>
</evidence>
<feature type="non-terminal residue" evidence="2">
    <location>
        <position position="160"/>
    </location>
</feature>
<reference evidence="2" key="1">
    <citation type="submission" date="2019-05" db="EMBL/GenBank/DDBJ databases">
        <title>The de novo reference genome and transcriptome assemblies of the wild tomato species Solanum chilense.</title>
        <authorList>
            <person name="Stam R."/>
            <person name="Nosenko T."/>
            <person name="Hoerger A.C."/>
            <person name="Stephan W."/>
            <person name="Seidel M.A."/>
            <person name="Kuhn J.M.M."/>
            <person name="Haberer G."/>
            <person name="Tellier A."/>
        </authorList>
    </citation>
    <scope>NUCLEOTIDE SEQUENCE</scope>
    <source>
        <tissue evidence="2">Mature leaves</tissue>
    </source>
</reference>
<feature type="compositionally biased region" description="Acidic residues" evidence="1">
    <location>
        <begin position="136"/>
        <end position="152"/>
    </location>
</feature>
<accession>A0A6N2B6T9</accession>
<gene>
    <name evidence="2" type="ORF">EJD97_015472</name>
</gene>
<protein>
    <submittedName>
        <fullName evidence="2">Uncharacterized protein</fullName>
    </submittedName>
</protein>
<dbReference type="AlphaFoldDB" id="A0A6N2B6T9"/>
<sequence>RRDIMGIVPKLKNGDIVKLYVTHLVEEVVVAPPAIEYLNDVGGVDGVGRDSNATFDKESSQTFQDSKGLGFEEPAQPIVGKQLSEKFGRTSTSAGEELGRSSASVGEDLGGTSFVDAASHIPEVGSDWKSETKESDDSDNADLSDEGEDEYGSDVHKEVI</sequence>
<organism evidence="2">
    <name type="scientific">Solanum chilense</name>
    <name type="common">Tomato</name>
    <name type="synonym">Lycopersicon chilense</name>
    <dbReference type="NCBI Taxonomy" id="4083"/>
    <lineage>
        <taxon>Eukaryota</taxon>
        <taxon>Viridiplantae</taxon>
        <taxon>Streptophyta</taxon>
        <taxon>Embryophyta</taxon>
        <taxon>Tracheophyta</taxon>
        <taxon>Spermatophyta</taxon>
        <taxon>Magnoliopsida</taxon>
        <taxon>eudicotyledons</taxon>
        <taxon>Gunneridae</taxon>
        <taxon>Pentapetalae</taxon>
        <taxon>asterids</taxon>
        <taxon>lamiids</taxon>
        <taxon>Solanales</taxon>
        <taxon>Solanaceae</taxon>
        <taxon>Solanoideae</taxon>
        <taxon>Solaneae</taxon>
        <taxon>Solanum</taxon>
        <taxon>Solanum subgen. Lycopersicon</taxon>
    </lineage>
</organism>
<name>A0A6N2B6T9_SOLCI</name>
<proteinExistence type="predicted"/>
<feature type="compositionally biased region" description="Basic and acidic residues" evidence="1">
    <location>
        <begin position="126"/>
        <end position="135"/>
    </location>
</feature>
<dbReference type="EMBL" id="RXGB01004067">
    <property type="protein sequence ID" value="TMW90612.1"/>
    <property type="molecule type" value="Genomic_DNA"/>
</dbReference>
<evidence type="ECO:0000313" key="2">
    <source>
        <dbReference type="EMBL" id="TMW90612.1"/>
    </source>
</evidence>
<comment type="caution">
    <text evidence="2">The sequence shown here is derived from an EMBL/GenBank/DDBJ whole genome shotgun (WGS) entry which is preliminary data.</text>
</comment>
<feature type="region of interest" description="Disordered" evidence="1">
    <location>
        <begin position="49"/>
        <end position="160"/>
    </location>
</feature>
<feature type="non-terminal residue" evidence="2">
    <location>
        <position position="1"/>
    </location>
</feature>